<proteinExistence type="predicted"/>
<evidence type="ECO:0000313" key="3">
    <source>
        <dbReference type="Proteomes" id="UP000198341"/>
    </source>
</evidence>
<evidence type="ECO:0000256" key="1">
    <source>
        <dbReference type="SAM" id="Phobius"/>
    </source>
</evidence>
<dbReference type="PROSITE" id="PS51257">
    <property type="entry name" value="PROKAR_LIPOPROTEIN"/>
    <property type="match status" value="1"/>
</dbReference>
<dbReference type="EMBL" id="FO082268">
    <property type="protein sequence ID" value="CCO18556.1"/>
    <property type="molecule type" value="Genomic_DNA"/>
</dbReference>
<sequence length="145" mass="15201">MSSILRASRRLLGSSLSSSNSSSALSGCGSRFAAVVGKGGERSIATTTKINAGMGSPTGTAPAPTEPLEEEHELIWDAGDKHPETALDNLPAKIVGKYEALGMLVGALCFMGGVYTFAGYYDKAASRPFVERDMEKSLKKELGGR</sequence>
<keyword evidence="1" id="KW-0472">Membrane</keyword>
<name>K8EKJ8_9CHLO</name>
<dbReference type="PANTHER" id="PTHR36401:SF1">
    <property type="entry name" value="NADH DEHYDROGENASE [UBIQUINONE] 1 BETA SUBCOMPLEX SUBUNIT 8, MITOCHONDRIAL"/>
    <property type="match status" value="1"/>
</dbReference>
<gene>
    <name evidence="2" type="ordered locus">Bathy11g00310</name>
</gene>
<keyword evidence="3" id="KW-1185">Reference proteome</keyword>
<organism evidence="2 3">
    <name type="scientific">Bathycoccus prasinos</name>
    <dbReference type="NCBI Taxonomy" id="41875"/>
    <lineage>
        <taxon>Eukaryota</taxon>
        <taxon>Viridiplantae</taxon>
        <taxon>Chlorophyta</taxon>
        <taxon>Mamiellophyceae</taxon>
        <taxon>Mamiellales</taxon>
        <taxon>Bathycoccaceae</taxon>
        <taxon>Bathycoccus</taxon>
    </lineage>
</organism>
<dbReference type="eggNOG" id="ENOG502RZB4">
    <property type="taxonomic scope" value="Eukaryota"/>
</dbReference>
<reference evidence="2 3" key="1">
    <citation type="submission" date="2011-10" db="EMBL/GenBank/DDBJ databases">
        <authorList>
            <person name="Genoscope - CEA"/>
        </authorList>
    </citation>
    <scope>NUCLEOTIDE SEQUENCE [LARGE SCALE GENOMIC DNA]</scope>
    <source>
        <strain evidence="2 3">RCC 1105</strain>
    </source>
</reference>
<dbReference type="GeneID" id="19012717"/>
<dbReference type="PANTHER" id="PTHR36401">
    <property type="entry name" value="NADH DEHYDROGENASE [UBIQUINONE] 1 BETA SUBCOMPLEX SUBUNIT 8, MITOCHONDRIAL"/>
    <property type="match status" value="1"/>
</dbReference>
<evidence type="ECO:0000313" key="2">
    <source>
        <dbReference type="EMBL" id="CCO18556.1"/>
    </source>
</evidence>
<dbReference type="STRING" id="41875.K8EKJ8"/>
<protein>
    <submittedName>
        <fullName evidence="2">Uncharacterized protein</fullName>
    </submittedName>
</protein>
<dbReference type="InterPro" id="IPR038863">
    <property type="entry name" value="Put_Complex_I_su8"/>
</dbReference>
<accession>K8EKJ8</accession>
<dbReference type="AlphaFoldDB" id="K8EKJ8"/>
<dbReference type="Proteomes" id="UP000198341">
    <property type="component" value="Chromosome 11"/>
</dbReference>
<dbReference type="OrthoDB" id="568003at2759"/>
<dbReference type="RefSeq" id="XP_007510211.1">
    <property type="nucleotide sequence ID" value="XM_007510149.1"/>
</dbReference>
<dbReference type="KEGG" id="bpg:Bathy11g00310"/>
<keyword evidence="1" id="KW-1133">Transmembrane helix</keyword>
<feature type="transmembrane region" description="Helical" evidence="1">
    <location>
        <begin position="100"/>
        <end position="121"/>
    </location>
</feature>
<keyword evidence="1" id="KW-0812">Transmembrane</keyword>